<dbReference type="EC" id="2.7.8.7" evidence="1"/>
<dbReference type="Pfam" id="PF01648">
    <property type="entry name" value="ACPS"/>
    <property type="match status" value="1"/>
</dbReference>
<feature type="domain" description="4'-phosphopantetheinyl transferase" evidence="3">
    <location>
        <begin position="139"/>
        <end position="233"/>
    </location>
</feature>
<comment type="caution">
    <text evidence="5">The sequence shown here is derived from an EMBL/GenBank/DDBJ whole genome shotgun (WGS) entry which is preliminary data.</text>
</comment>
<evidence type="ECO:0000259" key="4">
    <source>
        <dbReference type="Pfam" id="PF22624"/>
    </source>
</evidence>
<feature type="domain" description="4'-phosphopantetheinyl transferase N-terminal" evidence="4">
    <location>
        <begin position="41"/>
        <end position="126"/>
    </location>
</feature>
<sequence>MPLVRWAFNIRQPLLLENVKPLVTCLTDGDESKQNIVPVSNLLNYLPKVEADALLQVRLEDDMRRALVGRLMVHAFFTAHHSCHWEELVFDCSESTSPVLIAPEPLKNVSFRISHHGDWVILVGETEEDANGSSSPVRLGVDVVDFQAPGHDHVSFESFSASFQDQFTAKEMSFMAEASDSDDASSEPMAENQLRRFYRLWCLKESIVKALDVGIDFNLKSIEMTIQDTEETQTPILSTVMEVHDPKPELLPKEGWSFEEALLDSDHCYAIAAQSSSSASSPSSKEDSGAIMDGSEIKRVDWKELLQNAVPYPVTAAQANL</sequence>
<dbReference type="InterPro" id="IPR008278">
    <property type="entry name" value="4-PPantetheinyl_Trfase_dom"/>
</dbReference>
<evidence type="ECO:0000259" key="3">
    <source>
        <dbReference type="Pfam" id="PF01648"/>
    </source>
</evidence>
<dbReference type="OrthoDB" id="26719at2759"/>
<dbReference type="GO" id="GO:0008897">
    <property type="term" value="F:holo-[acyl-carrier-protein] synthase activity"/>
    <property type="evidence" value="ECO:0007669"/>
    <property type="project" value="UniProtKB-EC"/>
</dbReference>
<dbReference type="Pfam" id="PF22624">
    <property type="entry name" value="AASDHPPT_N"/>
    <property type="match status" value="1"/>
</dbReference>
<dbReference type="SUPFAM" id="SSF56214">
    <property type="entry name" value="4'-phosphopantetheinyl transferase"/>
    <property type="match status" value="2"/>
</dbReference>
<dbReference type="GO" id="GO:0005829">
    <property type="term" value="C:cytosol"/>
    <property type="evidence" value="ECO:0007669"/>
    <property type="project" value="TreeGrafter"/>
</dbReference>
<dbReference type="Proteomes" id="UP000827284">
    <property type="component" value="Unassembled WGS sequence"/>
</dbReference>
<evidence type="ECO:0000313" key="6">
    <source>
        <dbReference type="Proteomes" id="UP000827284"/>
    </source>
</evidence>
<dbReference type="InterPro" id="IPR037143">
    <property type="entry name" value="4-PPantetheinyl_Trfase_dom_sf"/>
</dbReference>
<keyword evidence="2 5" id="KW-0808">Transferase</keyword>
<dbReference type="Gene3D" id="3.90.470.20">
    <property type="entry name" value="4'-phosphopantetheinyl transferase domain"/>
    <property type="match status" value="2"/>
</dbReference>
<dbReference type="GO" id="GO:0019878">
    <property type="term" value="P:lysine biosynthetic process via aminoadipic acid"/>
    <property type="evidence" value="ECO:0007669"/>
    <property type="project" value="TreeGrafter"/>
</dbReference>
<dbReference type="PANTHER" id="PTHR12215:SF10">
    <property type="entry name" value="L-AMINOADIPATE-SEMIALDEHYDE DEHYDROGENASE-PHOSPHOPANTETHEINYL TRANSFERASE"/>
    <property type="match status" value="1"/>
</dbReference>
<evidence type="ECO:0000256" key="1">
    <source>
        <dbReference type="ARBA" id="ARBA00013172"/>
    </source>
</evidence>
<evidence type="ECO:0000313" key="5">
    <source>
        <dbReference type="EMBL" id="GJJ73415.1"/>
    </source>
</evidence>
<dbReference type="PANTHER" id="PTHR12215">
    <property type="entry name" value="PHOSPHOPANTETHEINE TRANSFERASE"/>
    <property type="match status" value="1"/>
</dbReference>
<name>A0A9P3HBD3_9FUNG</name>
<reference evidence="5" key="1">
    <citation type="submission" date="2021-11" db="EMBL/GenBank/DDBJ databases">
        <authorList>
            <person name="Herlambang A."/>
            <person name="Guo Y."/>
            <person name="Takashima Y."/>
            <person name="Nishizawa T."/>
        </authorList>
    </citation>
    <scope>NUCLEOTIDE SEQUENCE</scope>
    <source>
        <strain evidence="5">E1425</strain>
    </source>
</reference>
<dbReference type="InterPro" id="IPR055066">
    <property type="entry name" value="AASDHPPT_N"/>
</dbReference>
<dbReference type="EMBL" id="BQFW01000008">
    <property type="protein sequence ID" value="GJJ73415.1"/>
    <property type="molecule type" value="Genomic_DNA"/>
</dbReference>
<reference evidence="5" key="2">
    <citation type="journal article" date="2022" name="Microbiol. Resour. Announc.">
        <title>Whole-Genome Sequence of Entomortierella parvispora E1425, a Mucoromycotan Fungus Associated with Burkholderiaceae-Related Endosymbiotic Bacteria.</title>
        <authorList>
            <person name="Herlambang A."/>
            <person name="Guo Y."/>
            <person name="Takashima Y."/>
            <person name="Narisawa K."/>
            <person name="Ohta H."/>
            <person name="Nishizawa T."/>
        </authorList>
    </citation>
    <scope>NUCLEOTIDE SEQUENCE</scope>
    <source>
        <strain evidence="5">E1425</strain>
    </source>
</reference>
<dbReference type="GO" id="GO:0000287">
    <property type="term" value="F:magnesium ion binding"/>
    <property type="evidence" value="ECO:0007669"/>
    <property type="project" value="InterPro"/>
</dbReference>
<gene>
    <name evidence="5" type="ORF">EMPS_05773</name>
</gene>
<organism evidence="5 6">
    <name type="scientific">Entomortierella parvispora</name>
    <dbReference type="NCBI Taxonomy" id="205924"/>
    <lineage>
        <taxon>Eukaryota</taxon>
        <taxon>Fungi</taxon>
        <taxon>Fungi incertae sedis</taxon>
        <taxon>Mucoromycota</taxon>
        <taxon>Mortierellomycotina</taxon>
        <taxon>Mortierellomycetes</taxon>
        <taxon>Mortierellales</taxon>
        <taxon>Mortierellaceae</taxon>
        <taxon>Entomortierella</taxon>
    </lineage>
</organism>
<protein>
    <recommendedName>
        <fullName evidence="1">holo-[acyl-carrier-protein] synthase</fullName>
        <ecNumber evidence="1">2.7.8.7</ecNumber>
    </recommendedName>
</protein>
<accession>A0A9P3HBD3</accession>
<evidence type="ECO:0000256" key="2">
    <source>
        <dbReference type="ARBA" id="ARBA00022679"/>
    </source>
</evidence>
<keyword evidence="6" id="KW-1185">Reference proteome</keyword>
<proteinExistence type="predicted"/>
<dbReference type="AlphaFoldDB" id="A0A9P3HBD3"/>
<dbReference type="InterPro" id="IPR050559">
    <property type="entry name" value="P-Pant_transferase_sf"/>
</dbReference>